<sequence>MSVADALPHVDVLNESQTPVDTDRLYHLIQHLFTALHLAETTELSVVCVDPGPMEQLHLDWMDLPGPTDVMSFPMDGMTPGTAEEPTDGVLGDVVLCPVVAADQARAGGHETADEMALLLTHGVLHLLGYDHQDPAARETMFTLQDRLLTAFLGYPAPAPTVD</sequence>
<evidence type="ECO:0000256" key="3">
    <source>
        <dbReference type="ARBA" id="ARBA00022552"/>
    </source>
</evidence>
<evidence type="ECO:0000313" key="11">
    <source>
        <dbReference type="Proteomes" id="UP001224674"/>
    </source>
</evidence>
<evidence type="ECO:0000256" key="9">
    <source>
        <dbReference type="HAMAP-Rule" id="MF_00009"/>
    </source>
</evidence>
<dbReference type="PANTHER" id="PTHR46986:SF1">
    <property type="entry name" value="ENDORIBONUCLEASE YBEY, CHLOROPLASTIC"/>
    <property type="match status" value="1"/>
</dbReference>
<feature type="binding site" evidence="9">
    <location>
        <position position="126"/>
    </location>
    <ligand>
        <name>Zn(2+)</name>
        <dbReference type="ChEBI" id="CHEBI:29105"/>
        <note>catalytic</note>
    </ligand>
</feature>
<dbReference type="GeneID" id="83694992"/>
<evidence type="ECO:0000256" key="4">
    <source>
        <dbReference type="ARBA" id="ARBA00022722"/>
    </source>
</evidence>
<evidence type="ECO:0000256" key="1">
    <source>
        <dbReference type="ARBA" id="ARBA00010875"/>
    </source>
</evidence>
<dbReference type="AlphaFoldDB" id="A0AAJ6AKP3"/>
<dbReference type="GO" id="GO:0004521">
    <property type="term" value="F:RNA endonuclease activity"/>
    <property type="evidence" value="ECO:0007669"/>
    <property type="project" value="UniProtKB-UniRule"/>
</dbReference>
<dbReference type="Proteomes" id="UP001224674">
    <property type="component" value="Chromosome"/>
</dbReference>
<keyword evidence="5 9" id="KW-0479">Metal-binding</keyword>
<dbReference type="InterPro" id="IPR023091">
    <property type="entry name" value="MetalPrtase_cat_dom_sf_prd"/>
</dbReference>
<comment type="subcellular location">
    <subcellularLocation>
        <location evidence="9">Cytoplasm</location>
    </subcellularLocation>
</comment>
<comment type="similarity">
    <text evidence="1 9">Belongs to the endoribonuclease YbeY family.</text>
</comment>
<dbReference type="SUPFAM" id="SSF55486">
    <property type="entry name" value="Metalloproteases ('zincins'), catalytic domain"/>
    <property type="match status" value="1"/>
</dbReference>
<feature type="binding site" evidence="9">
    <location>
        <position position="132"/>
    </location>
    <ligand>
        <name>Zn(2+)</name>
        <dbReference type="ChEBI" id="CHEBI:29105"/>
        <note>catalytic</note>
    </ligand>
</feature>
<evidence type="ECO:0000256" key="6">
    <source>
        <dbReference type="ARBA" id="ARBA00022759"/>
    </source>
</evidence>
<dbReference type="InterPro" id="IPR002036">
    <property type="entry name" value="YbeY"/>
</dbReference>
<dbReference type="GO" id="GO:0004222">
    <property type="term" value="F:metalloendopeptidase activity"/>
    <property type="evidence" value="ECO:0007669"/>
    <property type="project" value="InterPro"/>
</dbReference>
<name>A0AAJ6AKP3_9MICC</name>
<organism evidence="10 11">
    <name type="scientific">Auritidibacter ignavus</name>
    <dbReference type="NCBI Taxonomy" id="678932"/>
    <lineage>
        <taxon>Bacteria</taxon>
        <taxon>Bacillati</taxon>
        <taxon>Actinomycetota</taxon>
        <taxon>Actinomycetes</taxon>
        <taxon>Micrococcales</taxon>
        <taxon>Micrococcaceae</taxon>
        <taxon>Auritidibacter</taxon>
    </lineage>
</organism>
<keyword evidence="11" id="KW-1185">Reference proteome</keyword>
<evidence type="ECO:0000256" key="8">
    <source>
        <dbReference type="ARBA" id="ARBA00022833"/>
    </source>
</evidence>
<reference evidence="10 11" key="1">
    <citation type="submission" date="2023-03" db="EMBL/GenBank/DDBJ databases">
        <title>Complete genome sequences of several Auritidibacter ignavus strains isolated from ear infections.</title>
        <authorList>
            <person name="Baehr T."/>
            <person name="Baumhoegger A.M."/>
        </authorList>
    </citation>
    <scope>NUCLEOTIDE SEQUENCE [LARGE SCALE GENOMIC DNA]</scope>
    <source>
        <strain evidence="10 11">BABAE-6</strain>
    </source>
</reference>
<evidence type="ECO:0000256" key="5">
    <source>
        <dbReference type="ARBA" id="ARBA00022723"/>
    </source>
</evidence>
<dbReference type="RefSeq" id="WP_110098387.1">
    <property type="nucleotide sequence ID" value="NZ_CP122562.1"/>
</dbReference>
<keyword evidence="9" id="KW-0963">Cytoplasm</keyword>
<dbReference type="PANTHER" id="PTHR46986">
    <property type="entry name" value="ENDORIBONUCLEASE YBEY, CHLOROPLASTIC"/>
    <property type="match status" value="1"/>
</dbReference>
<dbReference type="EMBL" id="CP122566">
    <property type="protein sequence ID" value="WGH93767.1"/>
    <property type="molecule type" value="Genomic_DNA"/>
</dbReference>
<feature type="binding site" evidence="9">
    <location>
        <position position="122"/>
    </location>
    <ligand>
        <name>Zn(2+)</name>
        <dbReference type="ChEBI" id="CHEBI:29105"/>
        <note>catalytic</note>
    </ligand>
</feature>
<evidence type="ECO:0000313" key="10">
    <source>
        <dbReference type="EMBL" id="WGH93767.1"/>
    </source>
</evidence>
<protein>
    <recommendedName>
        <fullName evidence="9">Endoribonuclease YbeY</fullName>
        <ecNumber evidence="9">3.1.-.-</ecNumber>
    </recommendedName>
</protein>
<keyword evidence="7 9" id="KW-0378">Hydrolase</keyword>
<dbReference type="GO" id="GO:0006364">
    <property type="term" value="P:rRNA processing"/>
    <property type="evidence" value="ECO:0007669"/>
    <property type="project" value="UniProtKB-UniRule"/>
</dbReference>
<keyword evidence="3 9" id="KW-0698">rRNA processing</keyword>
<comment type="cofactor">
    <cofactor evidence="9">
        <name>Zn(2+)</name>
        <dbReference type="ChEBI" id="CHEBI:29105"/>
    </cofactor>
    <text evidence="9">Binds 1 zinc ion.</text>
</comment>
<proteinExistence type="inferred from homology"/>
<dbReference type="Gene3D" id="3.40.390.30">
    <property type="entry name" value="Metalloproteases ('zincins'), catalytic domain"/>
    <property type="match status" value="1"/>
</dbReference>
<comment type="function">
    <text evidence="9">Single strand-specific metallo-endoribonuclease involved in late-stage 70S ribosome quality control and in maturation of the 3' terminus of the 16S rRNA.</text>
</comment>
<evidence type="ECO:0000256" key="2">
    <source>
        <dbReference type="ARBA" id="ARBA00022517"/>
    </source>
</evidence>
<dbReference type="EC" id="3.1.-.-" evidence="9"/>
<dbReference type="InterPro" id="IPR020549">
    <property type="entry name" value="YbeY_CS"/>
</dbReference>
<dbReference type="Pfam" id="PF02130">
    <property type="entry name" value="YbeY"/>
    <property type="match status" value="1"/>
</dbReference>
<dbReference type="GO" id="GO:0005737">
    <property type="term" value="C:cytoplasm"/>
    <property type="evidence" value="ECO:0007669"/>
    <property type="project" value="UniProtKB-SubCell"/>
</dbReference>
<keyword evidence="2 9" id="KW-0690">Ribosome biogenesis</keyword>
<gene>
    <name evidence="9 10" type="primary">ybeY</name>
    <name evidence="10" type="ORF">QDX21_02915</name>
</gene>
<keyword evidence="6 9" id="KW-0255">Endonuclease</keyword>
<dbReference type="NCBIfam" id="TIGR00043">
    <property type="entry name" value="rRNA maturation RNase YbeY"/>
    <property type="match status" value="1"/>
</dbReference>
<evidence type="ECO:0000256" key="7">
    <source>
        <dbReference type="ARBA" id="ARBA00022801"/>
    </source>
</evidence>
<keyword evidence="4 9" id="KW-0540">Nuclease</keyword>
<keyword evidence="8 9" id="KW-0862">Zinc</keyword>
<dbReference type="PROSITE" id="PS01306">
    <property type="entry name" value="UPF0054"/>
    <property type="match status" value="1"/>
</dbReference>
<accession>A0AAJ6AKP3</accession>
<dbReference type="GO" id="GO:0008270">
    <property type="term" value="F:zinc ion binding"/>
    <property type="evidence" value="ECO:0007669"/>
    <property type="project" value="UniProtKB-UniRule"/>
</dbReference>
<dbReference type="HAMAP" id="MF_00009">
    <property type="entry name" value="Endoribonucl_YbeY"/>
    <property type="match status" value="1"/>
</dbReference>